<feature type="region of interest" description="Disordered" evidence="1">
    <location>
        <begin position="1"/>
        <end position="37"/>
    </location>
</feature>
<gene>
    <name evidence="3" type="ORF">FHP08_01565</name>
</gene>
<accession>A0A5C8P4F4</accession>
<dbReference type="Gene3D" id="3.40.630.30">
    <property type="match status" value="1"/>
</dbReference>
<protein>
    <recommendedName>
        <fullName evidence="2">N-acyl amino acid synthase FeeM catalytic core domain-containing protein</fullName>
    </recommendedName>
</protein>
<keyword evidence="4" id="KW-1185">Reference proteome</keyword>
<dbReference type="InterPro" id="IPR054597">
    <property type="entry name" value="FeeM_cat"/>
</dbReference>
<dbReference type="SUPFAM" id="SSF55729">
    <property type="entry name" value="Acyl-CoA N-acyltransferases (Nat)"/>
    <property type="match status" value="1"/>
</dbReference>
<dbReference type="RefSeq" id="WP_147702541.1">
    <property type="nucleotide sequence ID" value="NZ_VDUY01000001.1"/>
</dbReference>
<dbReference type="AlphaFoldDB" id="A0A5C8P4F4"/>
<evidence type="ECO:0000259" key="2">
    <source>
        <dbReference type="Pfam" id="PF21926"/>
    </source>
</evidence>
<feature type="domain" description="N-acyl amino acid synthase FeeM catalytic core" evidence="2">
    <location>
        <begin position="63"/>
        <end position="210"/>
    </location>
</feature>
<dbReference type="Proteomes" id="UP000321548">
    <property type="component" value="Unassembled WGS sequence"/>
</dbReference>
<feature type="compositionally biased region" description="Basic and acidic residues" evidence="1">
    <location>
        <begin position="15"/>
        <end position="26"/>
    </location>
</feature>
<dbReference type="OrthoDB" id="9783696at2"/>
<comment type="caution">
    <text evidence="3">The sequence shown here is derived from an EMBL/GenBank/DDBJ whole genome shotgun (WGS) entry which is preliminary data.</text>
</comment>
<evidence type="ECO:0000313" key="4">
    <source>
        <dbReference type="Proteomes" id="UP000321548"/>
    </source>
</evidence>
<dbReference type="Pfam" id="PF21926">
    <property type="entry name" value="FeeM"/>
    <property type="match status" value="1"/>
</dbReference>
<dbReference type="InterPro" id="IPR016181">
    <property type="entry name" value="Acyl_CoA_acyltransferase"/>
</dbReference>
<proteinExistence type="predicted"/>
<organism evidence="3 4">
    <name type="scientific">Zeimonas arvi</name>
    <dbReference type="NCBI Taxonomy" id="2498847"/>
    <lineage>
        <taxon>Bacteria</taxon>
        <taxon>Pseudomonadati</taxon>
        <taxon>Pseudomonadota</taxon>
        <taxon>Betaproteobacteria</taxon>
        <taxon>Burkholderiales</taxon>
        <taxon>Burkholderiaceae</taxon>
        <taxon>Zeimonas</taxon>
    </lineage>
</organism>
<evidence type="ECO:0000313" key="3">
    <source>
        <dbReference type="EMBL" id="TXL68400.1"/>
    </source>
</evidence>
<name>A0A5C8P4F4_9BURK</name>
<evidence type="ECO:0000256" key="1">
    <source>
        <dbReference type="SAM" id="MobiDB-lite"/>
    </source>
</evidence>
<dbReference type="EMBL" id="VDUY01000001">
    <property type="protein sequence ID" value="TXL68400.1"/>
    <property type="molecule type" value="Genomic_DNA"/>
</dbReference>
<sequence>MDNDSLAPVLSGSRDSGRPLRRDPGSSERVLADSGAEPLVEIPAKDDSRLTIRLADDNGRRNQASYLLHKRYGWRGYTTAQLPDDPNCVTLVALDDAAAVATLTIGFDSPAGMSACELYPDEVSRLRETGARLCEFTRFAVDRSDRSLELLAMMFHVAYLLARRQRGATHVLAEVNPRHLHFYTRMLDFQQIGPERTCPRVNAPAVLLSLSLEFGERQIARYGGKRELARKIRSLYPLSFSTAEEAGIAERLLRARP</sequence>
<reference evidence="3 4" key="1">
    <citation type="submission" date="2019-06" db="EMBL/GenBank/DDBJ databases">
        <title>Quisquiliibacterium sp. nov., isolated from a maize field.</title>
        <authorList>
            <person name="Lin S.-Y."/>
            <person name="Tsai C.-F."/>
            <person name="Young C.-C."/>
        </authorList>
    </citation>
    <scope>NUCLEOTIDE SEQUENCE [LARGE SCALE GENOMIC DNA]</scope>
    <source>
        <strain evidence="3 4">CC-CFT501</strain>
    </source>
</reference>